<organism evidence="2 3">
    <name type="scientific">Alternaria atra</name>
    <dbReference type="NCBI Taxonomy" id="119953"/>
    <lineage>
        <taxon>Eukaryota</taxon>
        <taxon>Fungi</taxon>
        <taxon>Dikarya</taxon>
        <taxon>Ascomycota</taxon>
        <taxon>Pezizomycotina</taxon>
        <taxon>Dothideomycetes</taxon>
        <taxon>Pleosporomycetidae</taxon>
        <taxon>Pleosporales</taxon>
        <taxon>Pleosporineae</taxon>
        <taxon>Pleosporaceae</taxon>
        <taxon>Alternaria</taxon>
        <taxon>Alternaria sect. Ulocladioides</taxon>
    </lineage>
</organism>
<dbReference type="OrthoDB" id="2687452at2759"/>
<name>A0A8J2HV82_9PLEO</name>
<comment type="caution">
    <text evidence="2">The sequence shown here is derived from an EMBL/GenBank/DDBJ whole genome shotgun (WGS) entry which is preliminary data.</text>
</comment>
<dbReference type="GeneID" id="67015852"/>
<evidence type="ECO:0000313" key="3">
    <source>
        <dbReference type="Proteomes" id="UP000676310"/>
    </source>
</evidence>
<accession>A0A8J2HV82</accession>
<evidence type="ECO:0000313" key="2">
    <source>
        <dbReference type="EMBL" id="CAG5138691.1"/>
    </source>
</evidence>
<gene>
    <name evidence="2" type="ORF">ALTATR162_LOCUS421</name>
</gene>
<protein>
    <submittedName>
        <fullName evidence="2">Uncharacterized protein</fullName>
    </submittedName>
</protein>
<proteinExistence type="predicted"/>
<dbReference type="Proteomes" id="UP000676310">
    <property type="component" value="Unassembled WGS sequence"/>
</dbReference>
<dbReference type="EMBL" id="CAJRGZ010000014">
    <property type="protein sequence ID" value="CAG5138691.1"/>
    <property type="molecule type" value="Genomic_DNA"/>
</dbReference>
<reference evidence="2" key="1">
    <citation type="submission" date="2021-05" db="EMBL/GenBank/DDBJ databases">
        <authorList>
            <person name="Stam R."/>
        </authorList>
    </citation>
    <scope>NUCLEOTIDE SEQUENCE</scope>
    <source>
        <strain evidence="2">CS162</strain>
    </source>
</reference>
<sequence>MAQPPSLTLISVTKGWHSPGGFIKQTPHIPYPTTLDAIQNQHTTSSFQGGAREDRSHFSPVSNNSDHVVIGVILSNGEARGDRYKCNAPSCSGANFGRLADLKRHHASLHGGVGRKGQRIWCSVEASSQPGYRR</sequence>
<dbReference type="AlphaFoldDB" id="A0A8J2HV82"/>
<keyword evidence="3" id="KW-1185">Reference proteome</keyword>
<evidence type="ECO:0000256" key="1">
    <source>
        <dbReference type="SAM" id="MobiDB-lite"/>
    </source>
</evidence>
<dbReference type="RefSeq" id="XP_043163950.1">
    <property type="nucleotide sequence ID" value="XM_043308015.1"/>
</dbReference>
<feature type="region of interest" description="Disordered" evidence="1">
    <location>
        <begin position="44"/>
        <end position="63"/>
    </location>
</feature>